<sequence length="111" mass="12257">MQEQIAKKNNNSSLYVLLLGAAVVIVAGIVYHFWPTIKGLPGLTKAAVLFNNDVSLTGIFYTEDNPAAVVDGKIVHEDDVIGDVRVLKIHKHKVEFERSGRRWSQSMPAAK</sequence>
<protein>
    <submittedName>
        <fullName evidence="2">Uncharacterized protein</fullName>
    </submittedName>
</protein>
<keyword evidence="1" id="KW-0472">Membrane</keyword>
<evidence type="ECO:0000256" key="1">
    <source>
        <dbReference type="SAM" id="Phobius"/>
    </source>
</evidence>
<feature type="non-terminal residue" evidence="2">
    <location>
        <position position="111"/>
    </location>
</feature>
<dbReference type="EMBL" id="BARU01024878">
    <property type="protein sequence ID" value="GAH54363.1"/>
    <property type="molecule type" value="Genomic_DNA"/>
</dbReference>
<accession>X1I9U4</accession>
<dbReference type="AlphaFoldDB" id="X1I9U4"/>
<keyword evidence="1" id="KW-1133">Transmembrane helix</keyword>
<proteinExistence type="predicted"/>
<feature type="transmembrane region" description="Helical" evidence="1">
    <location>
        <begin position="12"/>
        <end position="34"/>
    </location>
</feature>
<organism evidence="2">
    <name type="scientific">marine sediment metagenome</name>
    <dbReference type="NCBI Taxonomy" id="412755"/>
    <lineage>
        <taxon>unclassified sequences</taxon>
        <taxon>metagenomes</taxon>
        <taxon>ecological metagenomes</taxon>
    </lineage>
</organism>
<evidence type="ECO:0000313" key="2">
    <source>
        <dbReference type="EMBL" id="GAH54363.1"/>
    </source>
</evidence>
<gene>
    <name evidence="2" type="ORF">S03H2_40156</name>
</gene>
<keyword evidence="1" id="KW-0812">Transmembrane</keyword>
<name>X1I9U4_9ZZZZ</name>
<reference evidence="2" key="1">
    <citation type="journal article" date="2014" name="Front. Microbiol.">
        <title>High frequency of phylogenetically diverse reductive dehalogenase-homologous genes in deep subseafloor sedimentary metagenomes.</title>
        <authorList>
            <person name="Kawai M."/>
            <person name="Futagami T."/>
            <person name="Toyoda A."/>
            <person name="Takaki Y."/>
            <person name="Nishi S."/>
            <person name="Hori S."/>
            <person name="Arai W."/>
            <person name="Tsubouchi T."/>
            <person name="Morono Y."/>
            <person name="Uchiyama I."/>
            <person name="Ito T."/>
            <person name="Fujiyama A."/>
            <person name="Inagaki F."/>
            <person name="Takami H."/>
        </authorList>
    </citation>
    <scope>NUCLEOTIDE SEQUENCE</scope>
    <source>
        <strain evidence="2">Expedition CK06-06</strain>
    </source>
</reference>
<comment type="caution">
    <text evidence="2">The sequence shown here is derived from an EMBL/GenBank/DDBJ whole genome shotgun (WGS) entry which is preliminary data.</text>
</comment>